<evidence type="ECO:0000256" key="4">
    <source>
        <dbReference type="ARBA" id="ARBA00023163"/>
    </source>
</evidence>
<evidence type="ECO:0000256" key="3">
    <source>
        <dbReference type="ARBA" id="ARBA00023015"/>
    </source>
</evidence>
<comment type="caution">
    <text evidence="9">The sequence shown here is derived from an EMBL/GenBank/DDBJ whole genome shotgun (WGS) entry which is preliminary data.</text>
</comment>
<dbReference type="GO" id="GO:0005654">
    <property type="term" value="C:nucleoplasm"/>
    <property type="evidence" value="ECO:0007669"/>
    <property type="project" value="UniProtKB-ARBA"/>
</dbReference>
<dbReference type="GO" id="GO:0010468">
    <property type="term" value="P:regulation of gene expression"/>
    <property type="evidence" value="ECO:0007669"/>
    <property type="project" value="UniProtKB-ARBA"/>
</dbReference>
<feature type="region of interest" description="Disordered" evidence="8">
    <location>
        <begin position="1"/>
        <end position="62"/>
    </location>
</feature>
<dbReference type="Proteomes" id="UP000271974">
    <property type="component" value="Unassembled WGS sequence"/>
</dbReference>
<keyword evidence="5" id="KW-0539">Nucleus</keyword>
<organism evidence="9 10">
    <name type="scientific">Elysia chlorotica</name>
    <name type="common">Eastern emerald elysia</name>
    <name type="synonym">Sea slug</name>
    <dbReference type="NCBI Taxonomy" id="188477"/>
    <lineage>
        <taxon>Eukaryota</taxon>
        <taxon>Metazoa</taxon>
        <taxon>Spiralia</taxon>
        <taxon>Lophotrochozoa</taxon>
        <taxon>Mollusca</taxon>
        <taxon>Gastropoda</taxon>
        <taxon>Heterobranchia</taxon>
        <taxon>Euthyneura</taxon>
        <taxon>Panpulmonata</taxon>
        <taxon>Sacoglossa</taxon>
        <taxon>Placobranchoidea</taxon>
        <taxon>Plakobranchidae</taxon>
        <taxon>Elysia</taxon>
    </lineage>
</organism>
<dbReference type="EMBL" id="RQTK01000385">
    <property type="protein sequence ID" value="RUS80553.1"/>
    <property type="molecule type" value="Genomic_DNA"/>
</dbReference>
<reference evidence="9 10" key="1">
    <citation type="submission" date="2019-01" db="EMBL/GenBank/DDBJ databases">
        <title>A draft genome assembly of the solar-powered sea slug Elysia chlorotica.</title>
        <authorList>
            <person name="Cai H."/>
            <person name="Li Q."/>
            <person name="Fang X."/>
            <person name="Li J."/>
            <person name="Curtis N.E."/>
            <person name="Altenburger A."/>
            <person name="Shibata T."/>
            <person name="Feng M."/>
            <person name="Maeda T."/>
            <person name="Schwartz J.A."/>
            <person name="Shigenobu S."/>
            <person name="Lundholm N."/>
            <person name="Nishiyama T."/>
            <person name="Yang H."/>
            <person name="Hasebe M."/>
            <person name="Li S."/>
            <person name="Pierce S.K."/>
            <person name="Wang J."/>
        </authorList>
    </citation>
    <scope>NUCLEOTIDE SEQUENCE [LARGE SCALE GENOMIC DNA]</scope>
    <source>
        <strain evidence="9">EC2010</strain>
        <tissue evidence="9">Whole organism of an adult</tissue>
    </source>
</reference>
<evidence type="ECO:0000256" key="8">
    <source>
        <dbReference type="SAM" id="MobiDB-lite"/>
    </source>
</evidence>
<protein>
    <recommendedName>
        <fullName evidence="11">Breast cancer metastasis-suppressor 1-like protein-A</fullName>
    </recommendedName>
</protein>
<comment type="subcellular location">
    <subcellularLocation>
        <location evidence="1">Nucleus</location>
    </subcellularLocation>
</comment>
<evidence type="ECO:0000313" key="9">
    <source>
        <dbReference type="EMBL" id="RUS80553.1"/>
    </source>
</evidence>
<evidence type="ECO:0000256" key="1">
    <source>
        <dbReference type="ARBA" id="ARBA00004123"/>
    </source>
</evidence>
<dbReference type="Pfam" id="PF08598">
    <property type="entry name" value="Sds3"/>
    <property type="match status" value="1"/>
</dbReference>
<keyword evidence="2" id="KW-0678">Repressor</keyword>
<dbReference type="STRING" id="188477.A0A3S1BC35"/>
<gene>
    <name evidence="9" type="ORF">EGW08_011693</name>
</gene>
<dbReference type="SMART" id="SM01401">
    <property type="entry name" value="Sds3"/>
    <property type="match status" value="1"/>
</dbReference>
<dbReference type="InterPro" id="IPR013907">
    <property type="entry name" value="Sds3"/>
</dbReference>
<evidence type="ECO:0000256" key="5">
    <source>
        <dbReference type="ARBA" id="ARBA00023242"/>
    </source>
</evidence>
<keyword evidence="10" id="KW-1185">Reference proteome</keyword>
<evidence type="ECO:0000256" key="7">
    <source>
        <dbReference type="SAM" id="Coils"/>
    </source>
</evidence>
<proteinExistence type="inferred from homology"/>
<feature type="compositionally biased region" description="Acidic residues" evidence="8">
    <location>
        <begin position="45"/>
        <end position="62"/>
    </location>
</feature>
<name>A0A3S1BC35_ELYCH</name>
<evidence type="ECO:0000256" key="2">
    <source>
        <dbReference type="ARBA" id="ARBA00022491"/>
    </source>
</evidence>
<dbReference type="OrthoDB" id="20886at2759"/>
<keyword evidence="3" id="KW-0805">Transcription regulation</keyword>
<keyword evidence="7" id="KW-0175">Coiled coil</keyword>
<dbReference type="Gene3D" id="1.20.5.1500">
    <property type="match status" value="1"/>
</dbReference>
<feature type="compositionally biased region" description="Basic and acidic residues" evidence="8">
    <location>
        <begin position="26"/>
        <end position="40"/>
    </location>
</feature>
<accession>A0A3S1BC35</accession>
<dbReference type="PANTHER" id="PTHR21964">
    <property type="entry name" value="BREAST CANCER METASTASIS-SUPPRESSOR 1"/>
    <property type="match status" value="1"/>
</dbReference>
<comment type="similarity">
    <text evidence="6">Belongs to the BRMS1 family.</text>
</comment>
<dbReference type="AlphaFoldDB" id="A0A3S1BC35"/>
<feature type="region of interest" description="Disordered" evidence="8">
    <location>
        <begin position="195"/>
        <end position="215"/>
    </location>
</feature>
<evidence type="ECO:0000313" key="10">
    <source>
        <dbReference type="Proteomes" id="UP000271974"/>
    </source>
</evidence>
<keyword evidence="4" id="KW-0804">Transcription</keyword>
<feature type="coiled-coil region" evidence="7">
    <location>
        <begin position="161"/>
        <end position="188"/>
    </location>
</feature>
<sequence>MQLVRMKISNNTINGKGTENDEDMEHDGAESDKSSDDDSRSCSTEEAEEDQEDESQSEIDEAECERLRHEYLTDMSELEKQFCELKEQLYTERLQQIDAKIVEITNNRAPEYLQPLAQLEEQLAIKKDVARILRELSLTSIKQKFESEELASFQHMESEKILLFDTILNELQDKIRRLEEDRHNIDITSDLWQESQTMKKKKKTDPLHPERKKKPQTVSGPYIVYMLRDSDVMDDWMLIKKALKQQTQKRKSEL</sequence>
<dbReference type="FunFam" id="1.20.5.1500:FF:000002">
    <property type="entry name" value="breast cancer metastasis-suppressor 1-like protein-A"/>
    <property type="match status" value="1"/>
</dbReference>
<evidence type="ECO:0000256" key="6">
    <source>
        <dbReference type="ARBA" id="ARBA00038256"/>
    </source>
</evidence>
<feature type="compositionally biased region" description="Polar residues" evidence="8">
    <location>
        <begin position="8"/>
        <end position="17"/>
    </location>
</feature>
<evidence type="ECO:0008006" key="11">
    <source>
        <dbReference type="Google" id="ProtNLM"/>
    </source>
</evidence>